<dbReference type="AlphaFoldDB" id="A0A3L6TP68"/>
<dbReference type="EMBL" id="PQIB02000001">
    <property type="protein sequence ID" value="RLN42039.1"/>
    <property type="molecule type" value="Genomic_DNA"/>
</dbReference>
<reference evidence="3" key="1">
    <citation type="journal article" date="2019" name="Nat. Commun.">
        <title>The genome of broomcorn millet.</title>
        <authorList>
            <person name="Zou C."/>
            <person name="Miki D."/>
            <person name="Li D."/>
            <person name="Tang Q."/>
            <person name="Xiao L."/>
            <person name="Rajput S."/>
            <person name="Deng P."/>
            <person name="Jia W."/>
            <person name="Huang R."/>
            <person name="Zhang M."/>
            <person name="Sun Y."/>
            <person name="Hu J."/>
            <person name="Fu X."/>
            <person name="Schnable P.S."/>
            <person name="Li F."/>
            <person name="Zhang H."/>
            <person name="Feng B."/>
            <person name="Zhu X."/>
            <person name="Liu R."/>
            <person name="Schnable J.C."/>
            <person name="Zhu J.-K."/>
            <person name="Zhang H."/>
        </authorList>
    </citation>
    <scope>NUCLEOTIDE SEQUENCE [LARGE SCALE GENOMIC DNA]</scope>
</reference>
<dbReference type="STRING" id="4540.A0A3L6TP68"/>
<organism evidence="2 3">
    <name type="scientific">Panicum miliaceum</name>
    <name type="common">Proso millet</name>
    <name type="synonym">Broomcorn millet</name>
    <dbReference type="NCBI Taxonomy" id="4540"/>
    <lineage>
        <taxon>Eukaryota</taxon>
        <taxon>Viridiplantae</taxon>
        <taxon>Streptophyta</taxon>
        <taxon>Embryophyta</taxon>
        <taxon>Tracheophyta</taxon>
        <taxon>Spermatophyta</taxon>
        <taxon>Magnoliopsida</taxon>
        <taxon>Liliopsida</taxon>
        <taxon>Poales</taxon>
        <taxon>Poaceae</taxon>
        <taxon>PACMAD clade</taxon>
        <taxon>Panicoideae</taxon>
        <taxon>Panicodae</taxon>
        <taxon>Paniceae</taxon>
        <taxon>Panicinae</taxon>
        <taxon>Panicum</taxon>
        <taxon>Panicum sect. Panicum</taxon>
    </lineage>
</organism>
<gene>
    <name evidence="2" type="ORF">C2845_PM01G32390</name>
</gene>
<protein>
    <recommendedName>
        <fullName evidence="1">UBE2O-like tandem tSH3-B domain-containing protein</fullName>
    </recommendedName>
</protein>
<accession>A0A3L6TP68</accession>
<keyword evidence="3" id="KW-1185">Reference proteome</keyword>
<dbReference type="OrthoDB" id="694259at2759"/>
<dbReference type="InterPro" id="IPR057735">
    <property type="entry name" value="UBE2O-like_tSH3-B"/>
</dbReference>
<evidence type="ECO:0000259" key="1">
    <source>
        <dbReference type="Pfam" id="PF23046"/>
    </source>
</evidence>
<name>A0A3L6TP68_PANMI</name>
<feature type="domain" description="UBE2O-like tandem tSH3-B" evidence="1">
    <location>
        <begin position="118"/>
        <end position="195"/>
    </location>
</feature>
<dbReference type="Pfam" id="PF23046">
    <property type="entry name" value="tSH3-B_UBE2O"/>
    <property type="match status" value="1"/>
</dbReference>
<evidence type="ECO:0000313" key="2">
    <source>
        <dbReference type="EMBL" id="RLN42039.1"/>
    </source>
</evidence>
<comment type="caution">
    <text evidence="2">The sequence shown here is derived from an EMBL/GenBank/DDBJ whole genome shotgun (WGS) entry which is preliminary data.</text>
</comment>
<evidence type="ECO:0000313" key="3">
    <source>
        <dbReference type="Proteomes" id="UP000275267"/>
    </source>
</evidence>
<sequence length="210" mass="22883">MNDTARDKIRWCHLVKDAHDERGVVMKPMPLAREQACRDACRRRHGGRERVSVVARSYFRAGHAVAAASDPAGQIGVVTGVATALDLARFDREQQAVTVARGVSPADLRLVTELSLGDYVVASGPWLGRVVEVSVNVDVLFDDGALCRLTRAEHKLKTADKNYLIRYPPNSVFYPGQRVAGRPPSVFKASRWIKLKATGSPLASGAPSPK</sequence>
<proteinExistence type="predicted"/>
<dbReference type="Proteomes" id="UP000275267">
    <property type="component" value="Unassembled WGS sequence"/>
</dbReference>